<dbReference type="InterPro" id="IPR002110">
    <property type="entry name" value="Ankyrin_rpt"/>
</dbReference>
<accession>A0A261U1H8</accession>
<dbReference type="InterPro" id="IPR050745">
    <property type="entry name" value="Multifunctional_regulatory"/>
</dbReference>
<gene>
    <name evidence="4" type="ORF">CAL25_01250</name>
</gene>
<dbReference type="SMART" id="SM00248">
    <property type="entry name" value="ANK"/>
    <property type="match status" value="3"/>
</dbReference>
<dbReference type="PANTHER" id="PTHR24189:SF50">
    <property type="entry name" value="ANKYRIN REPEAT AND SOCS BOX PROTEIN 2"/>
    <property type="match status" value="1"/>
</dbReference>
<reference evidence="4 5" key="1">
    <citation type="submission" date="2017-05" db="EMBL/GenBank/DDBJ databases">
        <title>Complete and WGS of Bordetella genogroups.</title>
        <authorList>
            <person name="Spilker T."/>
            <person name="LiPuma J."/>
        </authorList>
    </citation>
    <scope>NUCLEOTIDE SEQUENCE [LARGE SCALE GENOMIC DNA]</scope>
    <source>
        <strain evidence="4 5">AU10456</strain>
    </source>
</reference>
<evidence type="ECO:0000313" key="4">
    <source>
        <dbReference type="EMBL" id="OZI55070.1"/>
    </source>
</evidence>
<dbReference type="PROSITE" id="PS50088">
    <property type="entry name" value="ANK_REPEAT"/>
    <property type="match status" value="1"/>
</dbReference>
<dbReference type="Proteomes" id="UP000216913">
    <property type="component" value="Unassembled WGS sequence"/>
</dbReference>
<dbReference type="EMBL" id="NEVP01000001">
    <property type="protein sequence ID" value="OZI55070.1"/>
    <property type="molecule type" value="Genomic_DNA"/>
</dbReference>
<evidence type="ECO:0000313" key="5">
    <source>
        <dbReference type="Proteomes" id="UP000216913"/>
    </source>
</evidence>
<dbReference type="RefSeq" id="WP_094798127.1">
    <property type="nucleotide sequence ID" value="NZ_NEVP01000001.1"/>
</dbReference>
<protein>
    <submittedName>
        <fullName evidence="4">Uncharacterized protein</fullName>
    </submittedName>
</protein>
<dbReference type="Pfam" id="PF00023">
    <property type="entry name" value="Ank"/>
    <property type="match status" value="1"/>
</dbReference>
<dbReference type="PROSITE" id="PS50297">
    <property type="entry name" value="ANK_REP_REGION"/>
    <property type="match status" value="1"/>
</dbReference>
<comment type="caution">
    <text evidence="4">The sequence shown here is derived from an EMBL/GenBank/DDBJ whole genome shotgun (WGS) entry which is preliminary data.</text>
</comment>
<dbReference type="SUPFAM" id="SSF48403">
    <property type="entry name" value="Ankyrin repeat"/>
    <property type="match status" value="1"/>
</dbReference>
<dbReference type="InterPro" id="IPR036770">
    <property type="entry name" value="Ankyrin_rpt-contain_sf"/>
</dbReference>
<proteinExistence type="predicted"/>
<keyword evidence="2 3" id="KW-0040">ANK repeat</keyword>
<keyword evidence="1" id="KW-0677">Repeat</keyword>
<name>A0A261U1H8_9BORD</name>
<dbReference type="PANTHER" id="PTHR24189">
    <property type="entry name" value="MYOTROPHIN"/>
    <property type="match status" value="1"/>
</dbReference>
<evidence type="ECO:0000256" key="1">
    <source>
        <dbReference type="ARBA" id="ARBA00022737"/>
    </source>
</evidence>
<dbReference type="Gene3D" id="1.25.40.20">
    <property type="entry name" value="Ankyrin repeat-containing domain"/>
    <property type="match status" value="2"/>
</dbReference>
<sequence length="850" mass="91542">MTLPRPSSVRTRLAAWRTALAAMLLATGLGLLGPQARAFDIGEVVNHARLSSYPMRAPEVLVSGSAGRDGAELVTRFGNLLYVYNYRGPGASATLQSRSQALVIPPEQLHGAAGESLDVGLLGPFPDRSHWLGYRPRGSSQDLGYAFYVAPDGTAARVERRPADLTLYVPAAWDDAARGQALAAARTRLYGAGSLATRVVAVPAVDAEATFARLHEAAANTPRRDRAAFAPRLAELSAFAATIDLRDLDPQQRDPATLTRINDLGFWLGEASQLSSAPSAQASADAAAADAAAADAVLSEVLRRDPAREPAYLNRADARMQRSRGMRDAALRDYYASEAREDYRRYCSRRLAAGQTVPSNIAERITRALDVKAVDAAACRPRHVLHAAIAAGDRAEVQRQLQRGQDPAEPDSHGRVPLLLAVRQNHPDIVRDLLAAGAKPVSLQGTSLLPSALPPAGPAGLSDAHYDIARQLLAAGAEIDSRDNDGNTLFMQRVRYSARNRGTIEFLVEQGADLGARNKRGESALQAALLSAETRWLVDLMFARGVSPDTAYIQLYYGARPVWLTPLQAHLREYPGPLAPGKTPRVPPAVTLLLDHGADVSLGGLGAADKQVPRNGLQAALESAAMHASPALIAQLRERAQAPFEALDSQPLQRVLRNWNDARREAARDGNAPEWDAVYAQWRATALALREAGVPLQDTRTSVEAMRYRLPPLAVPWLPDELYAQWLNEGADPAERAGVEVSNLGLPWPAALPLLNMMQLGQDAKVDLLLAQAARMVRDPVRCGATVADMMAWQVAQDGPLGPAQARAQTRVLDAARAAPSCDLEQRAALRGYEKETARTLLARAGVTWR</sequence>
<evidence type="ECO:0000256" key="2">
    <source>
        <dbReference type="ARBA" id="ARBA00023043"/>
    </source>
</evidence>
<organism evidence="4 5">
    <name type="scientific">Bordetella genomosp. 5</name>
    <dbReference type="NCBI Taxonomy" id="1395608"/>
    <lineage>
        <taxon>Bacteria</taxon>
        <taxon>Pseudomonadati</taxon>
        <taxon>Pseudomonadota</taxon>
        <taxon>Betaproteobacteria</taxon>
        <taxon>Burkholderiales</taxon>
        <taxon>Alcaligenaceae</taxon>
        <taxon>Bordetella</taxon>
    </lineage>
</organism>
<keyword evidence="5" id="KW-1185">Reference proteome</keyword>
<dbReference type="AlphaFoldDB" id="A0A261U1H8"/>
<dbReference type="OrthoDB" id="6739630at2"/>
<evidence type="ECO:0000256" key="3">
    <source>
        <dbReference type="PROSITE-ProRule" id="PRU00023"/>
    </source>
</evidence>
<feature type="repeat" description="ANK" evidence="3">
    <location>
        <begin position="413"/>
        <end position="438"/>
    </location>
</feature>